<feature type="transmembrane region" description="Helical" evidence="8">
    <location>
        <begin position="105"/>
        <end position="124"/>
    </location>
</feature>
<dbReference type="PANTHER" id="PTHR30472:SF25">
    <property type="entry name" value="ABC TRANSPORTER PERMEASE PROTEIN MJ0876-RELATED"/>
    <property type="match status" value="1"/>
</dbReference>
<dbReference type="GO" id="GO:0005886">
    <property type="term" value="C:plasma membrane"/>
    <property type="evidence" value="ECO:0007669"/>
    <property type="project" value="UniProtKB-SubCell"/>
</dbReference>
<proteinExistence type="inferred from homology"/>
<dbReference type="InterPro" id="IPR000522">
    <property type="entry name" value="ABC_transptr_permease_BtuC"/>
</dbReference>
<feature type="transmembrane region" description="Helical" evidence="8">
    <location>
        <begin position="301"/>
        <end position="320"/>
    </location>
</feature>
<dbReference type="AlphaFoldDB" id="B8ENU1"/>
<feature type="transmembrane region" description="Helical" evidence="8">
    <location>
        <begin position="213"/>
        <end position="235"/>
    </location>
</feature>
<dbReference type="Pfam" id="PF01032">
    <property type="entry name" value="FecCD"/>
    <property type="match status" value="1"/>
</dbReference>
<keyword evidence="5 8" id="KW-0812">Transmembrane</keyword>
<keyword evidence="6 8" id="KW-1133">Transmembrane helix</keyword>
<evidence type="ECO:0000256" key="3">
    <source>
        <dbReference type="ARBA" id="ARBA00022448"/>
    </source>
</evidence>
<protein>
    <submittedName>
        <fullName evidence="9">Transport system permease protein</fullName>
    </submittedName>
</protein>
<dbReference type="KEGG" id="msl:Msil_1932"/>
<evidence type="ECO:0000256" key="4">
    <source>
        <dbReference type="ARBA" id="ARBA00022475"/>
    </source>
</evidence>
<feature type="transmembrane region" description="Helical" evidence="8">
    <location>
        <begin position="332"/>
        <end position="349"/>
    </location>
</feature>
<dbReference type="EMBL" id="CP001280">
    <property type="protein sequence ID" value="ACK50877.1"/>
    <property type="molecule type" value="Genomic_DNA"/>
</dbReference>
<accession>B8ENU1</accession>
<evidence type="ECO:0000313" key="9">
    <source>
        <dbReference type="EMBL" id="ACK50877.1"/>
    </source>
</evidence>
<organism evidence="9 10">
    <name type="scientific">Methylocella silvestris (strain DSM 15510 / CIP 108128 / LMG 27833 / NCIMB 13906 / BL2)</name>
    <dbReference type="NCBI Taxonomy" id="395965"/>
    <lineage>
        <taxon>Bacteria</taxon>
        <taxon>Pseudomonadati</taxon>
        <taxon>Pseudomonadota</taxon>
        <taxon>Alphaproteobacteria</taxon>
        <taxon>Hyphomicrobiales</taxon>
        <taxon>Beijerinckiaceae</taxon>
        <taxon>Methylocella</taxon>
    </lineage>
</organism>
<keyword evidence="10" id="KW-1185">Reference proteome</keyword>
<dbReference type="GO" id="GO:0022857">
    <property type="term" value="F:transmembrane transporter activity"/>
    <property type="evidence" value="ECO:0007669"/>
    <property type="project" value="InterPro"/>
</dbReference>
<dbReference type="eggNOG" id="COG0609">
    <property type="taxonomic scope" value="Bacteria"/>
</dbReference>
<comment type="similarity">
    <text evidence="2">Belongs to the binding-protein-dependent transport system permease family. FecCD subfamily.</text>
</comment>
<reference evidence="9 10" key="1">
    <citation type="journal article" date="2010" name="J. Bacteriol.">
        <title>Complete genome sequence of the aerobic facultative methanotroph Methylocella silvestris BL2.</title>
        <authorList>
            <person name="Chen Y."/>
            <person name="Crombie A."/>
            <person name="Rahman M.T."/>
            <person name="Dedysh S.N."/>
            <person name="Liesack W."/>
            <person name="Stott M.B."/>
            <person name="Alam M."/>
            <person name="Theisen A.R."/>
            <person name="Murrell J.C."/>
            <person name="Dunfield P.F."/>
        </authorList>
    </citation>
    <scope>NUCLEOTIDE SEQUENCE [LARGE SCALE GENOMIC DNA]</scope>
    <source>
        <strain evidence="10">DSM 15510 / CIP 108128 / LMG 27833 / NCIMB 13906 / BL2</strain>
    </source>
</reference>
<feature type="transmembrane region" description="Helical" evidence="8">
    <location>
        <begin position="261"/>
        <end position="289"/>
    </location>
</feature>
<feature type="transmembrane region" description="Helical" evidence="8">
    <location>
        <begin position="21"/>
        <end position="48"/>
    </location>
</feature>
<dbReference type="GO" id="GO:0033214">
    <property type="term" value="P:siderophore-iron import into cell"/>
    <property type="evidence" value="ECO:0007669"/>
    <property type="project" value="TreeGrafter"/>
</dbReference>
<evidence type="ECO:0000256" key="8">
    <source>
        <dbReference type="SAM" id="Phobius"/>
    </source>
</evidence>
<evidence type="ECO:0000256" key="2">
    <source>
        <dbReference type="ARBA" id="ARBA00007935"/>
    </source>
</evidence>
<dbReference type="PANTHER" id="PTHR30472">
    <property type="entry name" value="FERRIC ENTEROBACTIN TRANSPORT SYSTEM PERMEASE PROTEIN"/>
    <property type="match status" value="1"/>
</dbReference>
<dbReference type="Gene3D" id="1.10.3470.10">
    <property type="entry name" value="ABC transporter involved in vitamin B12 uptake, BtuC"/>
    <property type="match status" value="1"/>
</dbReference>
<keyword evidence="3" id="KW-0813">Transport</keyword>
<dbReference type="CDD" id="cd06550">
    <property type="entry name" value="TM_ABC_iron-siderophores_like"/>
    <property type="match status" value="1"/>
</dbReference>
<dbReference type="STRING" id="395965.Msil_1932"/>
<comment type="subcellular location">
    <subcellularLocation>
        <location evidence="1">Cell membrane</location>
        <topology evidence="1">Multi-pass membrane protein</topology>
    </subcellularLocation>
</comment>
<evidence type="ECO:0000256" key="1">
    <source>
        <dbReference type="ARBA" id="ARBA00004651"/>
    </source>
</evidence>
<dbReference type="SUPFAM" id="SSF81345">
    <property type="entry name" value="ABC transporter involved in vitamin B12 uptake, BtuC"/>
    <property type="match status" value="1"/>
</dbReference>
<feature type="transmembrane region" description="Helical" evidence="8">
    <location>
        <begin position="171"/>
        <end position="193"/>
    </location>
</feature>
<dbReference type="HOGENOM" id="CLU_013016_0_3_5"/>
<keyword evidence="7 8" id="KW-0472">Membrane</keyword>
<dbReference type="Proteomes" id="UP000002257">
    <property type="component" value="Chromosome"/>
</dbReference>
<evidence type="ECO:0000256" key="7">
    <source>
        <dbReference type="ARBA" id="ARBA00023136"/>
    </source>
</evidence>
<dbReference type="RefSeq" id="WP_012590947.1">
    <property type="nucleotide sequence ID" value="NC_011666.1"/>
</dbReference>
<dbReference type="InterPro" id="IPR037294">
    <property type="entry name" value="ABC_BtuC-like"/>
</dbReference>
<feature type="transmembrane region" description="Helical" evidence="8">
    <location>
        <begin position="136"/>
        <end position="159"/>
    </location>
</feature>
<feature type="transmembrane region" description="Helical" evidence="8">
    <location>
        <begin position="78"/>
        <end position="98"/>
    </location>
</feature>
<sequence length="356" mass="36753">MTFFARRDGWRGDRDSSREKFIATIAVLCGACLLVGLASIALGAAAIAPARIVRILQGEFAQSADSMILLNIRLPRTLLGFLIGGALALSGALLQALFRNPLADPGVVGISAGAALAAAAAIVLGDRFAAPLMSAYSVWALPVAAFLGGLVATSLLYVLSTRLGRTSIATMLLAGIGVGSFAGSLTGLLATISDDRQLRDLTFWLLGSLGGANWSKTAVAAALIMPVFLAAPFLARSLNALALGEAEAFHLGVHVERDKRIMIALASMAVGVGVALAGPIGFIGIVAPHLIRLTVGADHRLVLPASILLGGSLLVLADILARTVAAPAETPIGILTGLIGAPFFLWLLSTRMRYFE</sequence>
<gene>
    <name evidence="9" type="ordered locus">Msil_1932</name>
</gene>
<keyword evidence="4" id="KW-1003">Cell membrane</keyword>
<dbReference type="FunFam" id="1.10.3470.10:FF:000001">
    <property type="entry name" value="Vitamin B12 ABC transporter permease BtuC"/>
    <property type="match status" value="1"/>
</dbReference>
<evidence type="ECO:0000256" key="5">
    <source>
        <dbReference type="ARBA" id="ARBA00022692"/>
    </source>
</evidence>
<name>B8ENU1_METSB</name>
<evidence type="ECO:0000256" key="6">
    <source>
        <dbReference type="ARBA" id="ARBA00022989"/>
    </source>
</evidence>
<evidence type="ECO:0000313" key="10">
    <source>
        <dbReference type="Proteomes" id="UP000002257"/>
    </source>
</evidence>